<protein>
    <submittedName>
        <fullName evidence="3">Nitrile hydratase subunit beta</fullName>
    </submittedName>
</protein>
<reference evidence="2 5" key="1">
    <citation type="journal article" date="2020" name="Science">
        <title>Unexpected conservation and global transmission of agrobacterial virulence plasmids.</title>
        <authorList>
            <person name="Weisberg A.J."/>
            <person name="Davis E.W. 2nd"/>
            <person name="Tabima J."/>
            <person name="Belcher M.S."/>
            <person name="Miller M."/>
            <person name="Kuo C.H."/>
            <person name="Loper J.E."/>
            <person name="Grunwald N.J."/>
            <person name="Putnam M.L."/>
            <person name="Chang J.H."/>
        </authorList>
    </citation>
    <scope>NUCLEOTIDE SEQUENCE [LARGE SCALE GENOMIC DNA]</scope>
    <source>
        <strain evidence="2 5">A19/93</strain>
    </source>
</reference>
<reference evidence="3" key="2">
    <citation type="submission" date="2020-02" db="EMBL/GenBank/DDBJ databases">
        <title>Unexpected conservation and global transmission of agrobacterial virulence plasmids.</title>
        <authorList>
            <person name="Weisberg A.J."/>
            <person name="Davis E.W. II"/>
            <person name="Tabima J.R."/>
            <person name="Belcher M.S."/>
            <person name="Miller M."/>
            <person name="Kuo C.-H."/>
            <person name="Loper J.E."/>
            <person name="Grunwald N.J."/>
            <person name="Putnam M.L."/>
            <person name="Chang J.H."/>
        </authorList>
    </citation>
    <scope>NUCLEOTIDE SEQUENCE</scope>
    <source>
        <strain evidence="3">W2/73</strain>
        <plasmid evidence="3">pW2_73_1</plasmid>
    </source>
</reference>
<keyword evidence="3" id="KW-0614">Plasmid</keyword>
<dbReference type="Gene3D" id="2.30.30.50">
    <property type="match status" value="1"/>
</dbReference>
<dbReference type="AlphaFoldDB" id="A0AAE7US08"/>
<keyword evidence="5" id="KW-1185">Reference proteome</keyword>
<dbReference type="EMBL" id="CP049208">
    <property type="protein sequence ID" value="QTG03354.1"/>
    <property type="molecule type" value="Genomic_DNA"/>
</dbReference>
<dbReference type="SUPFAM" id="SSF50090">
    <property type="entry name" value="Electron transport accessory proteins"/>
    <property type="match status" value="1"/>
</dbReference>
<sequence length="105" mass="12115">MGCYILEEGARTPGDKVTVRHDWPEDAGPCHVRTPAYSRGRDGTIVGLLGSFGNPEDLAFNRPADRKRLYHVRFDMTELWPDSPDKRDTVVIEIYEHWLTDKRED</sequence>
<feature type="domain" description="Nitrile hydratase beta subunit" evidence="1">
    <location>
        <begin position="13"/>
        <end position="100"/>
    </location>
</feature>
<dbReference type="InterPro" id="IPR024690">
    <property type="entry name" value="CN_hydtase_beta_dom_C"/>
</dbReference>
<dbReference type="KEGG" id="arui:G6M88_23140"/>
<geneLocation type="plasmid" evidence="3 4">
    <name>pW2_73_1</name>
</geneLocation>
<evidence type="ECO:0000313" key="4">
    <source>
        <dbReference type="Proteomes" id="UP000663912"/>
    </source>
</evidence>
<evidence type="ECO:0000259" key="1">
    <source>
        <dbReference type="Pfam" id="PF02211"/>
    </source>
</evidence>
<accession>A0AAE7US08</accession>
<dbReference type="RefSeq" id="WP_065700918.1">
    <property type="nucleotide sequence ID" value="NZ_CP049208.1"/>
</dbReference>
<evidence type="ECO:0000313" key="3">
    <source>
        <dbReference type="EMBL" id="QTG03354.1"/>
    </source>
</evidence>
<proteinExistence type="predicted"/>
<dbReference type="InterPro" id="IPR008990">
    <property type="entry name" value="Elect_transpt_acc-like_dom_sf"/>
</dbReference>
<evidence type="ECO:0000313" key="5">
    <source>
        <dbReference type="Proteomes" id="UP000822331"/>
    </source>
</evidence>
<dbReference type="Proteomes" id="UP000663912">
    <property type="component" value="Plasmid pW2_73_1"/>
</dbReference>
<name>A0AAE7US08_9HYPH</name>
<organism evidence="3 4">
    <name type="scientific">Agrobacterium rubi</name>
    <dbReference type="NCBI Taxonomy" id="28099"/>
    <lineage>
        <taxon>Bacteria</taxon>
        <taxon>Pseudomonadati</taxon>
        <taxon>Pseudomonadota</taxon>
        <taxon>Alphaproteobacteria</taxon>
        <taxon>Hyphomicrobiales</taxon>
        <taxon>Rhizobiaceae</taxon>
        <taxon>Rhizobium/Agrobacterium group</taxon>
        <taxon>Agrobacterium</taxon>
    </lineage>
</organism>
<dbReference type="EMBL" id="JAAMCP010000017">
    <property type="protein sequence ID" value="NTF39807.1"/>
    <property type="molecule type" value="Genomic_DNA"/>
</dbReference>
<gene>
    <name evidence="2" type="ORF">G6L72_24265</name>
    <name evidence="3" type="ORF">G6M88_23140</name>
</gene>
<dbReference type="Pfam" id="PF02211">
    <property type="entry name" value="NHase_beta_C"/>
    <property type="match status" value="1"/>
</dbReference>
<dbReference type="Proteomes" id="UP000822331">
    <property type="component" value="Unassembled WGS sequence"/>
</dbReference>
<evidence type="ECO:0000313" key="2">
    <source>
        <dbReference type="EMBL" id="NTF39807.1"/>
    </source>
</evidence>